<dbReference type="Proteomes" id="UP000002412">
    <property type="component" value="Plasmid p_59kb"/>
</dbReference>
<accession>A0A0U1QT77</accession>
<dbReference type="RefSeq" id="WP_011988430.1">
    <property type="nucleotide sequence ID" value="NC_009704.1"/>
</dbReference>
<protein>
    <submittedName>
        <fullName evidence="4">Putative type IV secretion system protein PilS2</fullName>
    </submittedName>
</protein>
<dbReference type="Gene3D" id="3.30.1690.10">
    <property type="entry name" value="TcpA-like pilin"/>
    <property type="match status" value="1"/>
</dbReference>
<keyword evidence="2" id="KW-0472">Membrane</keyword>
<comment type="subcellular location">
    <subcellularLocation>
        <location evidence="1">Membrane</location>
    </subcellularLocation>
</comment>
<dbReference type="HOGENOM" id="CLU_115298_2_0_6"/>
<feature type="domain" description="Type 4 secretion system PilS N-terminal" evidence="3">
    <location>
        <begin position="45"/>
        <end position="167"/>
    </location>
</feature>
<dbReference type="InterPro" id="IPR045584">
    <property type="entry name" value="Pilin-like"/>
</dbReference>
<proteinExistence type="predicted"/>
<evidence type="ECO:0000259" key="3">
    <source>
        <dbReference type="Pfam" id="PF08805"/>
    </source>
</evidence>
<evidence type="ECO:0000313" key="4">
    <source>
        <dbReference type="EMBL" id="ABS45586.1"/>
    </source>
</evidence>
<dbReference type="Pfam" id="PF08805">
    <property type="entry name" value="PilS"/>
    <property type="match status" value="1"/>
</dbReference>
<reference evidence="4 5" key="1">
    <citation type="journal article" date="2007" name="PLoS Genet.">
        <title>The complete genome sequence of Yersinia pseudotuberculosis IP31758, the causative agent of Far East scarlet-like fever.</title>
        <authorList>
            <person name="Eppinger M."/>
            <person name="Rosovitz M.J."/>
            <person name="Fricke W.F."/>
            <person name="Rasko D.A."/>
            <person name="Kokorina G."/>
            <person name="Fayolle C."/>
            <person name="Lindler L.E."/>
            <person name="Carniel E."/>
            <person name="Ravel J."/>
        </authorList>
    </citation>
    <scope>NUCLEOTIDE SEQUENCE [LARGE SCALE GENOMIC DNA]</scope>
    <source>
        <strain evidence="4 5">IP 31758</strain>
        <plasmid evidence="5">Plasmid plasmid_59kb</plasmid>
    </source>
</reference>
<keyword evidence="2" id="KW-1133">Transmembrane helix</keyword>
<sequence>MKILKKGLNAITDETIAKVVGFLFLAGVVVAGVVLNGKIGSTTMVNAMSTLLNEAKGLRTSAGYGTGDLTPALIRSKSIQKGLKIDGDKLYNPTNGPVTITGSGMTFTLATSKVKDEDCMKLATTLSGADIESMKINSGSTVTSEMSQIDAANQCNAGKENTISITSY</sequence>
<evidence type="ECO:0000256" key="1">
    <source>
        <dbReference type="ARBA" id="ARBA00004370"/>
    </source>
</evidence>
<keyword evidence="4" id="KW-0614">Plasmid</keyword>
<dbReference type="GO" id="GO:0016020">
    <property type="term" value="C:membrane"/>
    <property type="evidence" value="ECO:0007669"/>
    <property type="project" value="UniProtKB-SubCell"/>
</dbReference>
<keyword evidence="2" id="KW-0812">Transmembrane</keyword>
<name>A0A0U1QT77_YERP3</name>
<dbReference type="EMBL" id="CP000718">
    <property type="protein sequence ID" value="ABS45586.1"/>
    <property type="molecule type" value="Genomic_DNA"/>
</dbReference>
<geneLocation type="plasmid" evidence="5">
    <name>plasmid_59kb</name>
</geneLocation>
<feature type="transmembrane region" description="Helical" evidence="2">
    <location>
        <begin position="15"/>
        <end position="35"/>
    </location>
</feature>
<evidence type="ECO:0000313" key="5">
    <source>
        <dbReference type="Proteomes" id="UP000002412"/>
    </source>
</evidence>
<evidence type="ECO:0000256" key="2">
    <source>
        <dbReference type="SAM" id="Phobius"/>
    </source>
</evidence>
<organism evidence="4 5">
    <name type="scientific">Yersinia pseudotuberculosis serotype O:1b (strain IP 31758)</name>
    <dbReference type="NCBI Taxonomy" id="349747"/>
    <lineage>
        <taxon>Bacteria</taxon>
        <taxon>Pseudomonadati</taxon>
        <taxon>Pseudomonadota</taxon>
        <taxon>Gammaproteobacteria</taxon>
        <taxon>Enterobacterales</taxon>
        <taxon>Yersiniaceae</taxon>
        <taxon>Yersinia</taxon>
    </lineage>
</organism>
<dbReference type="KEGG" id="ypi:YpsIP31758_A0065"/>
<gene>
    <name evidence="4" type="ordered locus">YpsIP31758_A0065</name>
</gene>
<dbReference type="AlphaFoldDB" id="A0A0U1QT77"/>
<dbReference type="InterPro" id="IPR014911">
    <property type="entry name" value="PilS_N"/>
</dbReference>
<dbReference type="SUPFAM" id="SSF54523">
    <property type="entry name" value="Pili subunits"/>
    <property type="match status" value="1"/>
</dbReference>